<dbReference type="AlphaFoldDB" id="A0A084UDN3"/>
<gene>
    <name evidence="1" type="ORF">EL18_02111</name>
</gene>
<dbReference type="OrthoDB" id="8452242at2"/>
<keyword evidence="2" id="KW-1185">Reference proteome</keyword>
<sequence length="112" mass="12237">MRVTYEADLRTAAGSVWLPDYACDLELSLDWDNGEPCLSVDDVLVDVSGYREPSNYISMLGGEADPLMAQVGQAIQKQAEEDDALLARVLAEEGIYWIGGGNNPDGRWRVAS</sequence>
<proteinExistence type="predicted"/>
<reference evidence="1 2" key="1">
    <citation type="submission" date="2014-05" db="EMBL/GenBank/DDBJ databases">
        <title>Draft Genome Sequence of Nitratireductor basaltis Strain UMTGB225, A Marine Bacterium Isolated from Green Barrel Tunicate.</title>
        <authorList>
            <person name="Gan H.Y."/>
        </authorList>
    </citation>
    <scope>NUCLEOTIDE SEQUENCE [LARGE SCALE GENOMIC DNA]</scope>
    <source>
        <strain evidence="1 2">UMTGB225</strain>
    </source>
</reference>
<evidence type="ECO:0000313" key="2">
    <source>
        <dbReference type="Proteomes" id="UP000053675"/>
    </source>
</evidence>
<dbReference type="EMBL" id="JMQM01000001">
    <property type="protein sequence ID" value="KFB11069.1"/>
    <property type="molecule type" value="Genomic_DNA"/>
</dbReference>
<comment type="caution">
    <text evidence="1">The sequence shown here is derived from an EMBL/GenBank/DDBJ whole genome shotgun (WGS) entry which is preliminary data.</text>
</comment>
<accession>A0A084UDN3</accession>
<evidence type="ECO:0000313" key="1">
    <source>
        <dbReference type="EMBL" id="KFB11069.1"/>
    </source>
</evidence>
<dbReference type="STRING" id="472175.EL18_02111"/>
<name>A0A084UDN3_9HYPH</name>
<dbReference type="RefSeq" id="WP_036482590.1">
    <property type="nucleotide sequence ID" value="NZ_JMQM01000001.1"/>
</dbReference>
<organism evidence="1 2">
    <name type="scientific">Nitratireductor basaltis</name>
    <dbReference type="NCBI Taxonomy" id="472175"/>
    <lineage>
        <taxon>Bacteria</taxon>
        <taxon>Pseudomonadati</taxon>
        <taxon>Pseudomonadota</taxon>
        <taxon>Alphaproteobacteria</taxon>
        <taxon>Hyphomicrobiales</taxon>
        <taxon>Phyllobacteriaceae</taxon>
        <taxon>Nitratireductor</taxon>
    </lineage>
</organism>
<dbReference type="Proteomes" id="UP000053675">
    <property type="component" value="Unassembled WGS sequence"/>
</dbReference>
<protein>
    <submittedName>
        <fullName evidence="1">Uncharacterized protein</fullName>
    </submittedName>
</protein>
<dbReference type="PATRIC" id="fig|472175.3.peg.2104"/>